<protein>
    <submittedName>
        <fullName evidence="2">Protein TonB</fullName>
    </submittedName>
</protein>
<evidence type="ECO:0000313" key="2">
    <source>
        <dbReference type="EMBL" id="SFZ94899.1"/>
    </source>
</evidence>
<dbReference type="STRING" id="1612149.SAMN05216324_10830"/>
<dbReference type="Gene3D" id="3.30.1150.10">
    <property type="match status" value="1"/>
</dbReference>
<dbReference type="SUPFAM" id="SSF74653">
    <property type="entry name" value="TolA/TonB C-terminal domain"/>
    <property type="match status" value="1"/>
</dbReference>
<dbReference type="InterPro" id="IPR037682">
    <property type="entry name" value="TonB_C"/>
</dbReference>
<feature type="domain" description="TonB C-terminal" evidence="1">
    <location>
        <begin position="69"/>
        <end position="127"/>
    </location>
</feature>
<dbReference type="AlphaFoldDB" id="A0A1K2IT55"/>
<name>A0A1K2IT55_9FLAO</name>
<accession>A0A1K2IT55</accession>
<evidence type="ECO:0000259" key="1">
    <source>
        <dbReference type="Pfam" id="PF03544"/>
    </source>
</evidence>
<reference evidence="3" key="1">
    <citation type="submission" date="2016-10" db="EMBL/GenBank/DDBJ databases">
        <authorList>
            <person name="Varghese N."/>
            <person name="Submissions S."/>
        </authorList>
    </citation>
    <scope>NUCLEOTIDE SEQUENCE [LARGE SCALE GENOMIC DNA]</scope>
    <source>
        <strain evidence="3">SUR2</strain>
    </source>
</reference>
<dbReference type="Proteomes" id="UP000182034">
    <property type="component" value="Unassembled WGS sequence"/>
</dbReference>
<evidence type="ECO:0000313" key="3">
    <source>
        <dbReference type="Proteomes" id="UP000182034"/>
    </source>
</evidence>
<gene>
    <name evidence="2" type="ORF">SAMN05216324_10830</name>
</gene>
<dbReference type="GO" id="GO:0055085">
    <property type="term" value="P:transmembrane transport"/>
    <property type="evidence" value="ECO:0007669"/>
    <property type="project" value="InterPro"/>
</dbReference>
<keyword evidence="3" id="KW-1185">Reference proteome</keyword>
<proteinExistence type="predicted"/>
<organism evidence="2 3">
    <name type="scientific">Chryseobacterium limigenitum</name>
    <dbReference type="NCBI Taxonomy" id="1612149"/>
    <lineage>
        <taxon>Bacteria</taxon>
        <taxon>Pseudomonadati</taxon>
        <taxon>Bacteroidota</taxon>
        <taxon>Flavobacteriia</taxon>
        <taxon>Flavobacteriales</taxon>
        <taxon>Weeksellaceae</taxon>
        <taxon>Chryseobacterium group</taxon>
        <taxon>Chryseobacterium</taxon>
    </lineage>
</organism>
<dbReference type="Pfam" id="PF03544">
    <property type="entry name" value="TonB_C"/>
    <property type="match status" value="1"/>
</dbReference>
<dbReference type="EMBL" id="FPKW01000008">
    <property type="protein sequence ID" value="SFZ94899.1"/>
    <property type="molecule type" value="Genomic_DNA"/>
</dbReference>
<sequence length="135" mass="15287">MALGCFAFGQESVKGTEELNELLIIKKSPETKFPDVEKSAEFPKGINVFRQMLANNFRTRKIIGDENMSCELVFIIDKTGSITDIKATGNNQSFNEEVIRSASKIKEKWIPAEINGQKVRYRIKIPLHITVTPQK</sequence>